<evidence type="ECO:0000256" key="1">
    <source>
        <dbReference type="ARBA" id="ARBA00023125"/>
    </source>
</evidence>
<evidence type="ECO:0000259" key="2">
    <source>
        <dbReference type="PROSITE" id="PS51253"/>
    </source>
</evidence>
<dbReference type="SUPFAM" id="SSF46689">
    <property type="entry name" value="Homeodomain-like"/>
    <property type="match status" value="1"/>
</dbReference>
<dbReference type="PANTHER" id="PTHR19303">
    <property type="entry name" value="TRANSPOSON"/>
    <property type="match status" value="1"/>
</dbReference>
<name>A0A0C3QA54_9AGAM</name>
<accession>A0A0C3QA54</accession>
<dbReference type="InterPro" id="IPR050863">
    <property type="entry name" value="CenT-Element_Derived"/>
</dbReference>
<proteinExistence type="predicted"/>
<organism evidence="3 4">
    <name type="scientific">Tulasnella calospora MUT 4182</name>
    <dbReference type="NCBI Taxonomy" id="1051891"/>
    <lineage>
        <taxon>Eukaryota</taxon>
        <taxon>Fungi</taxon>
        <taxon>Dikarya</taxon>
        <taxon>Basidiomycota</taxon>
        <taxon>Agaricomycotina</taxon>
        <taxon>Agaricomycetes</taxon>
        <taxon>Cantharellales</taxon>
        <taxon>Tulasnellaceae</taxon>
        <taxon>Tulasnella</taxon>
    </lineage>
</organism>
<keyword evidence="4" id="KW-1185">Reference proteome</keyword>
<dbReference type="InterPro" id="IPR006600">
    <property type="entry name" value="HTH_CenpB_DNA-bd_dom"/>
</dbReference>
<feature type="domain" description="HTH CENPB-type" evidence="2">
    <location>
        <begin position="1"/>
        <end position="55"/>
    </location>
</feature>
<dbReference type="HOGENOM" id="CLU_018294_0_0_1"/>
<dbReference type="InterPro" id="IPR009057">
    <property type="entry name" value="Homeodomain-like_sf"/>
</dbReference>
<feature type="non-terminal residue" evidence="3">
    <location>
        <position position="277"/>
    </location>
</feature>
<keyword evidence="1" id="KW-0238">DNA-binding</keyword>
<dbReference type="OrthoDB" id="162969at2759"/>
<dbReference type="STRING" id="1051891.A0A0C3QA54"/>
<dbReference type="Pfam" id="PF03221">
    <property type="entry name" value="HTH_Tnp_Tc5"/>
    <property type="match status" value="1"/>
</dbReference>
<reference evidence="4" key="2">
    <citation type="submission" date="2015-01" db="EMBL/GenBank/DDBJ databases">
        <title>Evolutionary Origins and Diversification of the Mycorrhizal Mutualists.</title>
        <authorList>
            <consortium name="DOE Joint Genome Institute"/>
            <consortium name="Mycorrhizal Genomics Consortium"/>
            <person name="Kohler A."/>
            <person name="Kuo A."/>
            <person name="Nagy L.G."/>
            <person name="Floudas D."/>
            <person name="Copeland A."/>
            <person name="Barry K.W."/>
            <person name="Cichocki N."/>
            <person name="Veneault-Fourrey C."/>
            <person name="LaButti K."/>
            <person name="Lindquist E.A."/>
            <person name="Lipzen A."/>
            <person name="Lundell T."/>
            <person name="Morin E."/>
            <person name="Murat C."/>
            <person name="Riley R."/>
            <person name="Ohm R."/>
            <person name="Sun H."/>
            <person name="Tunlid A."/>
            <person name="Henrissat B."/>
            <person name="Grigoriev I.V."/>
            <person name="Hibbett D.S."/>
            <person name="Martin F."/>
        </authorList>
    </citation>
    <scope>NUCLEOTIDE SEQUENCE [LARGE SCALE GENOMIC DNA]</scope>
    <source>
        <strain evidence="4">MUT 4182</strain>
    </source>
</reference>
<dbReference type="EMBL" id="KN823015">
    <property type="protein sequence ID" value="KIO27065.1"/>
    <property type="molecule type" value="Genomic_DNA"/>
</dbReference>
<dbReference type="InterPro" id="IPR004875">
    <property type="entry name" value="DDE_SF_endonuclease_dom"/>
</dbReference>
<dbReference type="Proteomes" id="UP000054248">
    <property type="component" value="Unassembled WGS sequence"/>
</dbReference>
<dbReference type="Pfam" id="PF03184">
    <property type="entry name" value="DDE_1"/>
    <property type="match status" value="1"/>
</dbReference>
<sequence>MLQAQAKGIRLTGDILRGKARRFAELQGVVPKQFLSLSNGWLDSFKQRHGLKQYRFHGEAGKITDGYALRDILNMDETGLNDRIPPDRGLATAQFAGKKVDKHRLTYALTTNADGSEVFPPLVIGHARRPRCFQKRSGEDLGFDYRWNKKAWMTGAIFQGYLSNLNAKMKKEGRKVLLLVDNAPSHIFEPASLTHVRVEFLDPNMTSRIQPQDAGVIRAFKAHYRRNFCQRAISREEAGEVDLYKIDQLQAMRLAQEAWDCVTARTVANCWKHAGIL</sequence>
<dbReference type="AlphaFoldDB" id="A0A0C3QA54"/>
<protein>
    <recommendedName>
        <fullName evidence="2">HTH CENPB-type domain-containing protein</fullName>
    </recommendedName>
</protein>
<dbReference type="Gene3D" id="1.10.10.60">
    <property type="entry name" value="Homeodomain-like"/>
    <property type="match status" value="1"/>
</dbReference>
<gene>
    <name evidence="3" type="ORF">M407DRAFT_73789</name>
</gene>
<evidence type="ECO:0000313" key="3">
    <source>
        <dbReference type="EMBL" id="KIO27065.1"/>
    </source>
</evidence>
<dbReference type="GO" id="GO:0003677">
    <property type="term" value="F:DNA binding"/>
    <property type="evidence" value="ECO:0007669"/>
    <property type="project" value="UniProtKB-KW"/>
</dbReference>
<reference evidence="3 4" key="1">
    <citation type="submission" date="2014-04" db="EMBL/GenBank/DDBJ databases">
        <authorList>
            <consortium name="DOE Joint Genome Institute"/>
            <person name="Kuo A."/>
            <person name="Girlanda M."/>
            <person name="Perotto S."/>
            <person name="Kohler A."/>
            <person name="Nagy L.G."/>
            <person name="Floudas D."/>
            <person name="Copeland A."/>
            <person name="Barry K.W."/>
            <person name="Cichocki N."/>
            <person name="Veneault-Fourrey C."/>
            <person name="LaButti K."/>
            <person name="Lindquist E.A."/>
            <person name="Lipzen A."/>
            <person name="Lundell T."/>
            <person name="Morin E."/>
            <person name="Murat C."/>
            <person name="Sun H."/>
            <person name="Tunlid A."/>
            <person name="Henrissat B."/>
            <person name="Grigoriev I.V."/>
            <person name="Hibbett D.S."/>
            <person name="Martin F."/>
            <person name="Nordberg H.P."/>
            <person name="Cantor M.N."/>
            <person name="Hua S.X."/>
        </authorList>
    </citation>
    <scope>NUCLEOTIDE SEQUENCE [LARGE SCALE GENOMIC DNA]</scope>
    <source>
        <strain evidence="3 4">MUT 4182</strain>
    </source>
</reference>
<evidence type="ECO:0000313" key="4">
    <source>
        <dbReference type="Proteomes" id="UP000054248"/>
    </source>
</evidence>
<dbReference type="PANTHER" id="PTHR19303:SF73">
    <property type="entry name" value="PROTEIN PDC2"/>
    <property type="match status" value="1"/>
</dbReference>
<dbReference type="GO" id="GO:0005634">
    <property type="term" value="C:nucleus"/>
    <property type="evidence" value="ECO:0007669"/>
    <property type="project" value="TreeGrafter"/>
</dbReference>
<dbReference type="PROSITE" id="PS51253">
    <property type="entry name" value="HTH_CENPB"/>
    <property type="match status" value="1"/>
</dbReference>